<protein>
    <submittedName>
        <fullName evidence="2">NAD-dependent epimerase/dehydratase family protein</fullName>
    </submittedName>
</protein>
<dbReference type="eggNOG" id="KOG4288">
    <property type="taxonomic scope" value="Eukaryota"/>
</dbReference>
<dbReference type="OrthoDB" id="276721at2759"/>
<dbReference type="EMBL" id="GG662853">
    <property type="protein sequence ID" value="EAR87298.1"/>
    <property type="molecule type" value="Genomic_DNA"/>
</dbReference>
<organism evidence="2 3">
    <name type="scientific">Tetrahymena thermophila (strain SB210)</name>
    <dbReference type="NCBI Taxonomy" id="312017"/>
    <lineage>
        <taxon>Eukaryota</taxon>
        <taxon>Sar</taxon>
        <taxon>Alveolata</taxon>
        <taxon>Ciliophora</taxon>
        <taxon>Intramacronucleata</taxon>
        <taxon>Oligohymenophorea</taxon>
        <taxon>Hymenostomatida</taxon>
        <taxon>Tetrahymenina</taxon>
        <taxon>Tetrahymenidae</taxon>
        <taxon>Tetrahymena</taxon>
    </lineage>
</organism>
<accession>I7LTU3</accession>
<sequence>MKQNLITIIGGNGYIGRSIAKHAINRGFNVNCISRSGQVKDGSGQSHWDKKINHIKGDALKPQEFKDILIHSDKIIHSVGILRAQSDEQYVQLNRDSAVSIAKYVDELSQQDNLARKFLMISSSHYPPFMKRYLETKEEAEQIIKNETKLNYVILKPGFIYSAKERWWSSPLKGPVDLAFNIFGGKQCSNNIVKFESSISLNEVCLAALYALESEEITKASLFNNDISKYAQMYKEKHNIIFTV</sequence>
<dbReference type="SUPFAM" id="SSF51735">
    <property type="entry name" value="NAD(P)-binding Rossmann-fold domains"/>
    <property type="match status" value="1"/>
</dbReference>
<dbReference type="InterPro" id="IPR036291">
    <property type="entry name" value="NAD(P)-bd_dom_sf"/>
</dbReference>
<proteinExistence type="predicted"/>
<dbReference type="InterPro" id="IPR051207">
    <property type="entry name" value="ComplexI_NDUFA9_subunit"/>
</dbReference>
<evidence type="ECO:0000313" key="2">
    <source>
        <dbReference type="EMBL" id="EAR87298.1"/>
    </source>
</evidence>
<keyword evidence="3" id="KW-1185">Reference proteome</keyword>
<dbReference type="Pfam" id="PF13460">
    <property type="entry name" value="NAD_binding_10"/>
    <property type="match status" value="1"/>
</dbReference>
<evidence type="ECO:0000313" key="3">
    <source>
        <dbReference type="Proteomes" id="UP000009168"/>
    </source>
</evidence>
<feature type="domain" description="NAD(P)-binding" evidence="1">
    <location>
        <begin position="10"/>
        <end position="163"/>
    </location>
</feature>
<dbReference type="RefSeq" id="XP_001007543.1">
    <property type="nucleotide sequence ID" value="XM_001007543.3"/>
</dbReference>
<dbReference type="KEGG" id="tet:TTHERM_00056120"/>
<dbReference type="GeneID" id="7835116"/>
<dbReference type="AlphaFoldDB" id="I7LTU3"/>
<dbReference type="GO" id="GO:0005739">
    <property type="term" value="C:mitochondrion"/>
    <property type="evidence" value="ECO:0007669"/>
    <property type="project" value="TreeGrafter"/>
</dbReference>
<reference evidence="3" key="1">
    <citation type="journal article" date="2006" name="PLoS Biol.">
        <title>Macronuclear genome sequence of the ciliate Tetrahymena thermophila, a model eukaryote.</title>
        <authorList>
            <person name="Eisen J.A."/>
            <person name="Coyne R.S."/>
            <person name="Wu M."/>
            <person name="Wu D."/>
            <person name="Thiagarajan M."/>
            <person name="Wortman J.R."/>
            <person name="Badger J.H."/>
            <person name="Ren Q."/>
            <person name="Amedeo P."/>
            <person name="Jones K.M."/>
            <person name="Tallon L.J."/>
            <person name="Delcher A.L."/>
            <person name="Salzberg S.L."/>
            <person name="Silva J.C."/>
            <person name="Haas B.J."/>
            <person name="Majoros W.H."/>
            <person name="Farzad M."/>
            <person name="Carlton J.M."/>
            <person name="Smith R.K. Jr."/>
            <person name="Garg J."/>
            <person name="Pearlman R.E."/>
            <person name="Karrer K.M."/>
            <person name="Sun L."/>
            <person name="Manning G."/>
            <person name="Elde N.C."/>
            <person name="Turkewitz A.P."/>
            <person name="Asai D.J."/>
            <person name="Wilkes D.E."/>
            <person name="Wang Y."/>
            <person name="Cai H."/>
            <person name="Collins K."/>
            <person name="Stewart B.A."/>
            <person name="Lee S.R."/>
            <person name="Wilamowska K."/>
            <person name="Weinberg Z."/>
            <person name="Ruzzo W.L."/>
            <person name="Wloga D."/>
            <person name="Gaertig J."/>
            <person name="Frankel J."/>
            <person name="Tsao C.-C."/>
            <person name="Gorovsky M.A."/>
            <person name="Keeling P.J."/>
            <person name="Waller R.F."/>
            <person name="Patron N.J."/>
            <person name="Cherry J.M."/>
            <person name="Stover N.A."/>
            <person name="Krieger C.J."/>
            <person name="del Toro C."/>
            <person name="Ryder H.F."/>
            <person name="Williamson S.C."/>
            <person name="Barbeau R.A."/>
            <person name="Hamilton E.P."/>
            <person name="Orias E."/>
        </authorList>
    </citation>
    <scope>NUCLEOTIDE SEQUENCE [LARGE SCALE GENOMIC DNA]</scope>
    <source>
        <strain evidence="3">SB210</strain>
    </source>
</reference>
<dbReference type="PANTHER" id="PTHR12126">
    <property type="entry name" value="NADH-UBIQUINONE OXIDOREDUCTASE 39 KDA SUBUNIT-RELATED"/>
    <property type="match status" value="1"/>
</dbReference>
<dbReference type="STRING" id="312017.I7LTU3"/>
<dbReference type="Gene3D" id="3.40.50.720">
    <property type="entry name" value="NAD(P)-binding Rossmann-like Domain"/>
    <property type="match status" value="1"/>
</dbReference>
<gene>
    <name evidence="2" type="ORF">TTHERM_00056120</name>
</gene>
<name>I7LTU3_TETTS</name>
<evidence type="ECO:0000259" key="1">
    <source>
        <dbReference type="Pfam" id="PF13460"/>
    </source>
</evidence>
<dbReference type="PANTHER" id="PTHR12126:SF15">
    <property type="entry name" value="NAD(P)-BINDING DOMAIN-CONTAINING PROTEIN"/>
    <property type="match status" value="1"/>
</dbReference>
<dbReference type="InterPro" id="IPR016040">
    <property type="entry name" value="NAD(P)-bd_dom"/>
</dbReference>
<dbReference type="InParanoid" id="I7LTU3"/>
<dbReference type="HOGENOM" id="CLU_1096031_0_0_1"/>
<dbReference type="GO" id="GO:0044877">
    <property type="term" value="F:protein-containing complex binding"/>
    <property type="evidence" value="ECO:0007669"/>
    <property type="project" value="TreeGrafter"/>
</dbReference>
<dbReference type="Proteomes" id="UP000009168">
    <property type="component" value="Unassembled WGS sequence"/>
</dbReference>